<protein>
    <recommendedName>
        <fullName evidence="11">Major facilitator superfamily (MFS) profile domain-containing protein</fullName>
    </recommendedName>
</protein>
<dbReference type="Gene3D" id="1.20.1250.20">
    <property type="entry name" value="MFS general substrate transporter like domains"/>
    <property type="match status" value="1"/>
</dbReference>
<feature type="transmembrane region" description="Helical" evidence="8">
    <location>
        <begin position="203"/>
        <end position="221"/>
    </location>
</feature>
<evidence type="ECO:0000256" key="1">
    <source>
        <dbReference type="ARBA" id="ARBA00004127"/>
    </source>
</evidence>
<feature type="transmembrane region" description="Helical" evidence="8">
    <location>
        <begin position="129"/>
        <end position="151"/>
    </location>
</feature>
<evidence type="ECO:0000256" key="3">
    <source>
        <dbReference type="ARBA" id="ARBA00022448"/>
    </source>
</evidence>
<evidence type="ECO:0000256" key="8">
    <source>
        <dbReference type="SAM" id="Phobius"/>
    </source>
</evidence>
<dbReference type="Pfam" id="PF11700">
    <property type="entry name" value="ATG22"/>
    <property type="match status" value="2"/>
</dbReference>
<comment type="caution">
    <text evidence="9">The sequence shown here is derived from an EMBL/GenBank/DDBJ whole genome shotgun (WGS) entry which is preliminary data.</text>
</comment>
<name>A0AAD3D9G9_9STRA</name>
<gene>
    <name evidence="9" type="ORF">CTEN210_15391</name>
</gene>
<dbReference type="SUPFAM" id="SSF103473">
    <property type="entry name" value="MFS general substrate transporter"/>
    <property type="match status" value="1"/>
</dbReference>
<organism evidence="9 10">
    <name type="scientific">Chaetoceros tenuissimus</name>
    <dbReference type="NCBI Taxonomy" id="426638"/>
    <lineage>
        <taxon>Eukaryota</taxon>
        <taxon>Sar</taxon>
        <taxon>Stramenopiles</taxon>
        <taxon>Ochrophyta</taxon>
        <taxon>Bacillariophyta</taxon>
        <taxon>Coscinodiscophyceae</taxon>
        <taxon>Chaetocerotophycidae</taxon>
        <taxon>Chaetocerotales</taxon>
        <taxon>Chaetocerotaceae</taxon>
        <taxon>Chaetoceros</taxon>
    </lineage>
</organism>
<evidence type="ECO:0000256" key="5">
    <source>
        <dbReference type="ARBA" id="ARBA00022989"/>
    </source>
</evidence>
<reference evidence="9 10" key="1">
    <citation type="journal article" date="2021" name="Sci. Rep.">
        <title>The genome of the diatom Chaetoceros tenuissimus carries an ancient integrated fragment of an extant virus.</title>
        <authorList>
            <person name="Hongo Y."/>
            <person name="Kimura K."/>
            <person name="Takaki Y."/>
            <person name="Yoshida Y."/>
            <person name="Baba S."/>
            <person name="Kobayashi G."/>
            <person name="Nagasaki K."/>
            <person name="Hano T."/>
            <person name="Tomaru Y."/>
        </authorList>
    </citation>
    <scope>NUCLEOTIDE SEQUENCE [LARGE SCALE GENOMIC DNA]</scope>
    <source>
        <strain evidence="9 10">NIES-3715</strain>
    </source>
</reference>
<keyword evidence="10" id="KW-1185">Reference proteome</keyword>
<feature type="transmembrane region" description="Helical" evidence="8">
    <location>
        <begin position="171"/>
        <end position="191"/>
    </location>
</feature>
<evidence type="ECO:0008006" key="11">
    <source>
        <dbReference type="Google" id="ProtNLM"/>
    </source>
</evidence>
<feature type="compositionally biased region" description="Basic and acidic residues" evidence="7">
    <location>
        <begin position="461"/>
        <end position="480"/>
    </location>
</feature>
<keyword evidence="6 8" id="KW-0472">Membrane</keyword>
<feature type="transmembrane region" description="Helical" evidence="8">
    <location>
        <begin position="423"/>
        <end position="442"/>
    </location>
</feature>
<feature type="transmembrane region" description="Helical" evidence="8">
    <location>
        <begin position="103"/>
        <end position="122"/>
    </location>
</feature>
<proteinExistence type="inferred from homology"/>
<feature type="region of interest" description="Disordered" evidence="7">
    <location>
        <begin position="450"/>
        <end position="480"/>
    </location>
</feature>
<dbReference type="InterPro" id="IPR036259">
    <property type="entry name" value="MFS_trans_sf"/>
</dbReference>
<dbReference type="Proteomes" id="UP001054902">
    <property type="component" value="Unassembled WGS sequence"/>
</dbReference>
<evidence type="ECO:0000313" key="10">
    <source>
        <dbReference type="Proteomes" id="UP001054902"/>
    </source>
</evidence>
<dbReference type="InterPro" id="IPR050495">
    <property type="entry name" value="ATG22/LtaA_families"/>
</dbReference>
<dbReference type="PANTHER" id="PTHR23519:SF1">
    <property type="entry name" value="AUTOPHAGY-RELATED PROTEIN 22"/>
    <property type="match status" value="1"/>
</dbReference>
<feature type="transmembrane region" description="Helical" evidence="8">
    <location>
        <begin position="72"/>
        <end position="91"/>
    </location>
</feature>
<evidence type="ECO:0000256" key="4">
    <source>
        <dbReference type="ARBA" id="ARBA00022692"/>
    </source>
</evidence>
<feature type="transmembrane region" description="Helical" evidence="8">
    <location>
        <begin position="330"/>
        <end position="347"/>
    </location>
</feature>
<dbReference type="GO" id="GO:0012505">
    <property type="term" value="C:endomembrane system"/>
    <property type="evidence" value="ECO:0007669"/>
    <property type="project" value="UniProtKB-SubCell"/>
</dbReference>
<comment type="subcellular location">
    <subcellularLocation>
        <location evidence="1">Endomembrane system</location>
        <topology evidence="1">Multi-pass membrane protein</topology>
    </subcellularLocation>
</comment>
<sequence length="480" mass="53163">MRFTKRLYQGNNEALGFALDGIGRQVIFVSAAVFLTQAVLDLAKEAGKCNEQNLVQDSECVSRVYNLKPSSLITLYAAVIGFISAIFLPLVGAVIDHTPHRKIIGTATGFLLMACVFGQIFITENNWDVMILIQIFAAIIGWIHTLVAFAYLPELTEDSKLLMSWTANFHLLQYISMILFLVFMVGILYGLDAIDDNILAARTASITSLILAFFTFGYSWLKLMKARPPFHELPSESSLFTIGFIRIFKTSRFLSKKYHSLLWFFVNAALVEAAIQSISSISLTYMTDTLEMSSTEVGIAILVLFLAGALGTVFATISSKCMNPIRSNQLSQIISAANTVLAMFILTGRGQQGRAYFISAVWGLCAGWQKTIERFTLTQIIPPEMDAEIMGFYLFTSQVLVWAPTLIFTALNEAGVSQRHAMLILNVFFVGGMIALCMMGNYDKAVSNRQSEESILGENGEQSRDALDQNEEQKETSDTA</sequence>
<feature type="transmembrane region" description="Helical" evidence="8">
    <location>
        <begin position="297"/>
        <end position="318"/>
    </location>
</feature>
<comment type="similarity">
    <text evidence="2">Belongs to the ATG22 family.</text>
</comment>
<dbReference type="EMBL" id="BLLK01000062">
    <property type="protein sequence ID" value="GFH58915.1"/>
    <property type="molecule type" value="Genomic_DNA"/>
</dbReference>
<keyword evidence="5 8" id="KW-1133">Transmembrane helix</keyword>
<feature type="transmembrane region" description="Helical" evidence="8">
    <location>
        <begin position="261"/>
        <end position="285"/>
    </location>
</feature>
<accession>A0AAD3D9G9</accession>
<dbReference type="InterPro" id="IPR024671">
    <property type="entry name" value="Atg22-like"/>
</dbReference>
<evidence type="ECO:0000256" key="7">
    <source>
        <dbReference type="SAM" id="MobiDB-lite"/>
    </source>
</evidence>
<evidence type="ECO:0000256" key="6">
    <source>
        <dbReference type="ARBA" id="ARBA00023136"/>
    </source>
</evidence>
<keyword evidence="4 8" id="KW-0812">Transmembrane</keyword>
<feature type="transmembrane region" description="Helical" evidence="8">
    <location>
        <begin position="390"/>
        <end position="411"/>
    </location>
</feature>
<dbReference type="AlphaFoldDB" id="A0AAD3D9G9"/>
<keyword evidence="3" id="KW-0813">Transport</keyword>
<evidence type="ECO:0000256" key="2">
    <source>
        <dbReference type="ARBA" id="ARBA00006978"/>
    </source>
</evidence>
<evidence type="ECO:0000313" key="9">
    <source>
        <dbReference type="EMBL" id="GFH58915.1"/>
    </source>
</evidence>
<dbReference type="PANTHER" id="PTHR23519">
    <property type="entry name" value="AUTOPHAGY-RELATED PROTEIN 22"/>
    <property type="match status" value="1"/>
</dbReference>